<proteinExistence type="predicted"/>
<feature type="compositionally biased region" description="Polar residues" evidence="1">
    <location>
        <begin position="15"/>
        <end position="25"/>
    </location>
</feature>
<name>A0A0A9CX53_ARUDO</name>
<reference evidence="2" key="1">
    <citation type="submission" date="2014-09" db="EMBL/GenBank/DDBJ databases">
        <authorList>
            <person name="Magalhaes I.L.F."/>
            <person name="Oliveira U."/>
            <person name="Santos F.R."/>
            <person name="Vidigal T.H.D.A."/>
            <person name="Brescovit A.D."/>
            <person name="Santos A.J."/>
        </authorList>
    </citation>
    <scope>NUCLEOTIDE SEQUENCE</scope>
    <source>
        <tissue evidence="2">Shoot tissue taken approximately 20 cm above the soil surface</tissue>
    </source>
</reference>
<protein>
    <submittedName>
        <fullName evidence="2">Uncharacterized protein</fullName>
    </submittedName>
</protein>
<reference evidence="2" key="2">
    <citation type="journal article" date="2015" name="Data Brief">
        <title>Shoot transcriptome of the giant reed, Arundo donax.</title>
        <authorList>
            <person name="Barrero R.A."/>
            <person name="Guerrero F.D."/>
            <person name="Moolhuijzen P."/>
            <person name="Goolsby J.A."/>
            <person name="Tidwell J."/>
            <person name="Bellgard S.E."/>
            <person name="Bellgard M.I."/>
        </authorList>
    </citation>
    <scope>NUCLEOTIDE SEQUENCE</scope>
    <source>
        <tissue evidence="2">Shoot tissue taken approximately 20 cm above the soil surface</tissue>
    </source>
</reference>
<accession>A0A0A9CX53</accession>
<dbReference type="EMBL" id="GBRH01217749">
    <property type="protein sequence ID" value="JAD80146.1"/>
    <property type="molecule type" value="Transcribed_RNA"/>
</dbReference>
<evidence type="ECO:0000256" key="1">
    <source>
        <dbReference type="SAM" id="MobiDB-lite"/>
    </source>
</evidence>
<feature type="region of interest" description="Disordered" evidence="1">
    <location>
        <begin position="1"/>
        <end position="38"/>
    </location>
</feature>
<dbReference type="AlphaFoldDB" id="A0A0A9CX53"/>
<evidence type="ECO:0000313" key="2">
    <source>
        <dbReference type="EMBL" id="JAD80146.1"/>
    </source>
</evidence>
<sequence>MVFGSPVAKVKSNSRRNGSQDSFLCSNHRESRYVSTQN</sequence>
<organism evidence="2">
    <name type="scientific">Arundo donax</name>
    <name type="common">Giant reed</name>
    <name type="synonym">Donax arundinaceus</name>
    <dbReference type="NCBI Taxonomy" id="35708"/>
    <lineage>
        <taxon>Eukaryota</taxon>
        <taxon>Viridiplantae</taxon>
        <taxon>Streptophyta</taxon>
        <taxon>Embryophyta</taxon>
        <taxon>Tracheophyta</taxon>
        <taxon>Spermatophyta</taxon>
        <taxon>Magnoliopsida</taxon>
        <taxon>Liliopsida</taxon>
        <taxon>Poales</taxon>
        <taxon>Poaceae</taxon>
        <taxon>PACMAD clade</taxon>
        <taxon>Arundinoideae</taxon>
        <taxon>Arundineae</taxon>
        <taxon>Arundo</taxon>
    </lineage>
</organism>